<evidence type="ECO:0000256" key="1">
    <source>
        <dbReference type="PROSITE-ProRule" id="PRU00502"/>
    </source>
</evidence>
<keyword evidence="1" id="KW-0863">Zinc-finger</keyword>
<feature type="domain" description="UBP-type" evidence="2">
    <location>
        <begin position="23"/>
        <end position="121"/>
    </location>
</feature>
<evidence type="ECO:0000259" key="2">
    <source>
        <dbReference type="PROSITE" id="PS50271"/>
    </source>
</evidence>
<sequence length="436" mass="50886">MVKTSREDDDGSVQDLKKRKIESDHEYIDQINVKKLDFDQNKVCSVTLSPINVYCCLQCGKFFQGRGIQSPAFQHSIDESSHKLLINLNTTSIYILPDNKEILKDSTDPLVRKIRFAINPQYTREDIVQLSQRVSNHYVCGFIGINNNNSDFVNSRIATGKSIEIDHINSALLMFSHIFPVRDHLLLLDHKDTKINELSRKISLIVKKIWSPNLISKYHISTIEVITYLMIHEPHLFKNHNPKLMLTWLLNYLTKKDKDIGSVLKKNLQGTIEMRSKHINFWHLTVSLPPITVFKDGNNVNKFPQVKLETLINNKFLSNNAEYKLEKLPNYLIISIDRSENDSTLKFPIKDRNQTMVEFSLQLTLSGDKYRLICNLINKVKKSSRIDKDDENRWLTQLYNEKMDKWYEIDGVNVLSKDSELLFLNETYIQIWEKII</sequence>
<dbReference type="Gene3D" id="3.90.70.10">
    <property type="entry name" value="Cysteine proteinases"/>
    <property type="match status" value="1"/>
</dbReference>
<dbReference type="RefSeq" id="XP_003955614.1">
    <property type="nucleotide sequence ID" value="XM_003955565.1"/>
</dbReference>
<dbReference type="GO" id="GO:0004843">
    <property type="term" value="F:cysteine-type deubiquitinase activity"/>
    <property type="evidence" value="ECO:0007669"/>
    <property type="project" value="InterPro"/>
</dbReference>
<protein>
    <recommendedName>
        <fullName evidence="2">UBP-type domain-containing protein</fullName>
    </recommendedName>
</protein>
<gene>
    <name evidence="3" type="primary">KAFR0B01800</name>
    <name evidence="3" type="ORF">KAFR_0B01800</name>
</gene>
<dbReference type="STRING" id="1071382.H2AQ29"/>
<dbReference type="GO" id="GO:0005634">
    <property type="term" value="C:nucleus"/>
    <property type="evidence" value="ECO:0007669"/>
    <property type="project" value="EnsemblFungi"/>
</dbReference>
<dbReference type="KEGG" id="kaf:KAFR_0B01800"/>
<dbReference type="InterPro" id="IPR038765">
    <property type="entry name" value="Papain-like_cys_pep_sf"/>
</dbReference>
<dbReference type="Gene3D" id="3.30.40.10">
    <property type="entry name" value="Zinc/RING finger domain, C3HC4 (zinc finger)"/>
    <property type="match status" value="1"/>
</dbReference>
<dbReference type="OrthoDB" id="10263353at2759"/>
<accession>H2AQ29</accession>
<name>H2AQ29_KAZAF</name>
<dbReference type="HOGENOM" id="CLU_016848_4_0_1"/>
<evidence type="ECO:0000313" key="3">
    <source>
        <dbReference type="EMBL" id="CCF56479.1"/>
    </source>
</evidence>
<dbReference type="InterPro" id="IPR001394">
    <property type="entry name" value="Peptidase_C19_UCH"/>
</dbReference>
<dbReference type="AlphaFoldDB" id="H2AQ29"/>
<keyword evidence="1" id="KW-0479">Metal-binding</keyword>
<reference evidence="3 4" key="1">
    <citation type="journal article" date="2011" name="Proc. Natl. Acad. Sci. U.S.A.">
        <title>Evolutionary erosion of yeast sex chromosomes by mating-type switching accidents.</title>
        <authorList>
            <person name="Gordon J.L."/>
            <person name="Armisen D."/>
            <person name="Proux-Wera E."/>
            <person name="Oheigeartaigh S.S."/>
            <person name="Byrne K.P."/>
            <person name="Wolfe K.H."/>
        </authorList>
    </citation>
    <scope>NUCLEOTIDE SEQUENCE [LARGE SCALE GENOMIC DNA]</scope>
    <source>
        <strain evidence="4">ATCC 22294 / BCRC 22015 / CBS 2517 / CECT 1963 / NBRC 1671 / NRRL Y-8276</strain>
    </source>
</reference>
<dbReference type="InterPro" id="IPR001607">
    <property type="entry name" value="Znf_UBP"/>
</dbReference>
<dbReference type="GO" id="GO:0008270">
    <property type="term" value="F:zinc ion binding"/>
    <property type="evidence" value="ECO:0007669"/>
    <property type="project" value="UniProtKB-KW"/>
</dbReference>
<evidence type="ECO:0000313" key="4">
    <source>
        <dbReference type="Proteomes" id="UP000005220"/>
    </source>
</evidence>
<dbReference type="Pfam" id="PF02148">
    <property type="entry name" value="zf-UBP"/>
    <property type="match status" value="1"/>
</dbReference>
<dbReference type="PROSITE" id="PS50271">
    <property type="entry name" value="ZF_UBP"/>
    <property type="match status" value="1"/>
</dbReference>
<keyword evidence="1" id="KW-0862">Zinc</keyword>
<dbReference type="SMART" id="SM00290">
    <property type="entry name" value="ZnF_UBP"/>
    <property type="match status" value="1"/>
</dbReference>
<dbReference type="InterPro" id="IPR013083">
    <property type="entry name" value="Znf_RING/FYVE/PHD"/>
</dbReference>
<dbReference type="GO" id="GO:0000245">
    <property type="term" value="P:spliceosomal complex assembly"/>
    <property type="evidence" value="ECO:0007669"/>
    <property type="project" value="EnsemblFungi"/>
</dbReference>
<proteinExistence type="predicted"/>
<dbReference type="Proteomes" id="UP000005220">
    <property type="component" value="Chromosome 2"/>
</dbReference>
<dbReference type="GeneID" id="13882782"/>
<keyword evidence="4" id="KW-1185">Reference proteome</keyword>
<dbReference type="SUPFAM" id="SSF54001">
    <property type="entry name" value="Cysteine proteinases"/>
    <property type="match status" value="1"/>
</dbReference>
<dbReference type="Pfam" id="PF00443">
    <property type="entry name" value="UCH"/>
    <property type="match status" value="1"/>
</dbReference>
<dbReference type="FunCoup" id="H2AQ29">
    <property type="interactions" value="1081"/>
</dbReference>
<organism evidence="3 4">
    <name type="scientific">Kazachstania africana (strain ATCC 22294 / BCRC 22015 / CBS 2517 / CECT 1963 / NBRC 1671 / NRRL Y-8276)</name>
    <name type="common">Yeast</name>
    <name type="synonym">Kluyveromyces africanus</name>
    <dbReference type="NCBI Taxonomy" id="1071382"/>
    <lineage>
        <taxon>Eukaryota</taxon>
        <taxon>Fungi</taxon>
        <taxon>Dikarya</taxon>
        <taxon>Ascomycota</taxon>
        <taxon>Saccharomycotina</taxon>
        <taxon>Saccharomycetes</taxon>
        <taxon>Saccharomycetales</taxon>
        <taxon>Saccharomycetaceae</taxon>
        <taxon>Kazachstania</taxon>
    </lineage>
</organism>
<dbReference type="EMBL" id="HE650822">
    <property type="protein sequence ID" value="CCF56479.1"/>
    <property type="molecule type" value="Genomic_DNA"/>
</dbReference>
<dbReference type="SUPFAM" id="SSF57850">
    <property type="entry name" value="RING/U-box"/>
    <property type="match status" value="1"/>
</dbReference>
<dbReference type="GO" id="GO:0016579">
    <property type="term" value="P:protein deubiquitination"/>
    <property type="evidence" value="ECO:0007669"/>
    <property type="project" value="InterPro"/>
</dbReference>
<dbReference type="InParanoid" id="H2AQ29"/>
<dbReference type="eggNOG" id="KOG2026">
    <property type="taxonomic scope" value="Eukaryota"/>
</dbReference>